<keyword evidence="2" id="KW-1003">Cell membrane</keyword>
<comment type="caution">
    <text evidence="10">The sequence shown here is derived from an EMBL/GenBank/DDBJ whole genome shotgun (WGS) entry which is preliminary data.</text>
</comment>
<feature type="transmembrane region" description="Helical" evidence="7">
    <location>
        <begin position="311"/>
        <end position="336"/>
    </location>
</feature>
<dbReference type="Proteomes" id="UP000477070">
    <property type="component" value="Unassembled WGS sequence"/>
</dbReference>
<dbReference type="InterPro" id="IPR050539">
    <property type="entry name" value="ThrE_Dicarb/AminoAcid_Exp"/>
</dbReference>
<dbReference type="PANTHER" id="PTHR34390:SF2">
    <property type="entry name" value="SUCCINATE TRANSPORTER SUBUNIT YJJP-RELATED"/>
    <property type="match status" value="1"/>
</dbReference>
<accession>A0A347VT52</accession>
<evidence type="ECO:0000256" key="4">
    <source>
        <dbReference type="ARBA" id="ARBA00022989"/>
    </source>
</evidence>
<keyword evidence="11" id="KW-1185">Reference proteome</keyword>
<keyword evidence="5 7" id="KW-0472">Membrane</keyword>
<evidence type="ECO:0000313" key="12">
    <source>
        <dbReference type="Proteomes" id="UP000477070"/>
    </source>
</evidence>
<dbReference type="RefSeq" id="WP_081948411.1">
    <property type="nucleotide sequence ID" value="NZ_JRMP02000028.1"/>
</dbReference>
<gene>
    <name evidence="9" type="ORF">DCO61_05320</name>
    <name evidence="10" type="ORF">LS64_011415</name>
</gene>
<evidence type="ECO:0000313" key="10">
    <source>
        <dbReference type="EMBL" id="TLD91760.1"/>
    </source>
</evidence>
<dbReference type="InterPro" id="IPR010619">
    <property type="entry name" value="ThrE-like_N"/>
</dbReference>
<dbReference type="OrthoDB" id="9813917at2"/>
<reference evidence="10 11" key="2">
    <citation type="journal article" date="2016" name="Infect. Immun.">
        <title>Helicobacter saguini, a Novel Helicobacter Isolated from Cotton-Top Tamarins with Ulcerative Colitis, Has Proinflammatory Properties and Induces Typhlocolitis and Dysplasia in Gnotobiotic IL-10-/- Mice.</title>
        <authorList>
            <person name="Shen Z."/>
            <person name="Mannion A."/>
            <person name="Whary M.T."/>
            <person name="Muthupalani S."/>
            <person name="Sheh A."/>
            <person name="Feng Y."/>
            <person name="Gong G."/>
            <person name="Vandamme P."/>
            <person name="Holcombe H.R."/>
            <person name="Paster B.J."/>
            <person name="Fox J.G."/>
        </authorList>
    </citation>
    <scope>NUCLEOTIDE SEQUENCE [LARGE SCALE GENOMIC DNA]</scope>
    <source>
        <strain evidence="10 11">MIT 97-6194</strain>
    </source>
</reference>
<comment type="subcellular location">
    <subcellularLocation>
        <location evidence="1">Cell membrane</location>
        <topology evidence="1">Multi-pass membrane protein</topology>
    </subcellularLocation>
</comment>
<reference evidence="9 12" key="4">
    <citation type="submission" date="2019-12" db="EMBL/GenBank/DDBJ databases">
        <title>Multi-Generational Helicobacter saguini Isolates.</title>
        <authorList>
            <person name="Mannion A."/>
            <person name="Shen Z."/>
            <person name="Fox J.G."/>
        </authorList>
    </citation>
    <scope>NUCLEOTIDE SEQUENCE [LARGE SCALE GENOMIC DNA]</scope>
    <source>
        <strain evidence="9">16-048</strain>
        <strain evidence="12">16-048 (F4)</strain>
    </source>
</reference>
<dbReference type="EMBL" id="JRMP02000028">
    <property type="protein sequence ID" value="TLD91760.1"/>
    <property type="molecule type" value="Genomic_DNA"/>
</dbReference>
<organism evidence="10 11">
    <name type="scientific">Helicobacter saguini</name>
    <dbReference type="NCBI Taxonomy" id="1548018"/>
    <lineage>
        <taxon>Bacteria</taxon>
        <taxon>Pseudomonadati</taxon>
        <taxon>Campylobacterota</taxon>
        <taxon>Epsilonproteobacteria</taxon>
        <taxon>Campylobacterales</taxon>
        <taxon>Helicobacteraceae</taxon>
        <taxon>Helicobacter</taxon>
    </lineage>
</organism>
<comment type="similarity">
    <text evidence="6">Belongs to the ThrE exporter (TC 2.A.79) family.</text>
</comment>
<sequence>MKNEILQNLDSKNSQNLDCHDLNSSEFKSRNDALQDSKNIVSKNTIESTNKDSQNNIEFKNTIESNTKITDSITNDQQKLKKVDIEDLVKFLAKYASALMANGAYTSRVVKCTQRIGASYGYDVSMVVWIKSITLTVCERDNYANRRTQVCQNPPLGANFRLISDLSALSWQIHDHDISLKEAEVRYTHIMQGSNFGFLSSLLFASIANSTFCKLFSGDVGAQICVFMGTFAGFIVRYLLTKWKADIRAMYVIVSFVCSFVAYIGVHFGLTSTPEIAVGFSILYLIPGIQIINSLADVLHEYTLMAISRGVNMGIFLICIAVGAYLTLSIAQVSLIHV</sequence>
<dbReference type="EMBL" id="QBIU01000001">
    <property type="protein sequence ID" value="MWV69442.1"/>
    <property type="molecule type" value="Genomic_DNA"/>
</dbReference>
<reference evidence="10 11" key="1">
    <citation type="journal article" date="2014" name="Genome Announc.">
        <title>Draft genome sequences of eight enterohepatic helicobacter species isolated from both laboratory and wild rodents.</title>
        <authorList>
            <person name="Sheh A."/>
            <person name="Shen Z."/>
            <person name="Fox J.G."/>
        </authorList>
    </citation>
    <scope>NUCLEOTIDE SEQUENCE [LARGE SCALE GENOMIC DNA]</scope>
    <source>
        <strain evidence="10 11">MIT 97-6194</strain>
    </source>
</reference>
<evidence type="ECO:0000256" key="6">
    <source>
        <dbReference type="ARBA" id="ARBA00034125"/>
    </source>
</evidence>
<evidence type="ECO:0000313" key="9">
    <source>
        <dbReference type="EMBL" id="MWV69442.1"/>
    </source>
</evidence>
<dbReference type="Proteomes" id="UP000029714">
    <property type="component" value="Unassembled WGS sequence"/>
</dbReference>
<name>A0A347VT52_9HELI</name>
<feature type="transmembrane region" description="Helical" evidence="7">
    <location>
        <begin position="276"/>
        <end position="299"/>
    </location>
</feature>
<dbReference type="GO" id="GO:0022857">
    <property type="term" value="F:transmembrane transporter activity"/>
    <property type="evidence" value="ECO:0007669"/>
    <property type="project" value="InterPro"/>
</dbReference>
<keyword evidence="3 7" id="KW-0812">Transmembrane</keyword>
<dbReference type="GO" id="GO:0005886">
    <property type="term" value="C:plasma membrane"/>
    <property type="evidence" value="ECO:0007669"/>
    <property type="project" value="UniProtKB-SubCell"/>
</dbReference>
<keyword evidence="4 7" id="KW-1133">Transmembrane helix</keyword>
<proteinExistence type="inferred from homology"/>
<evidence type="ECO:0000259" key="8">
    <source>
        <dbReference type="Pfam" id="PF06738"/>
    </source>
</evidence>
<dbReference type="STRING" id="1548018.LS64_14595"/>
<feature type="transmembrane region" description="Helical" evidence="7">
    <location>
        <begin position="249"/>
        <end position="270"/>
    </location>
</feature>
<reference evidence="10" key="3">
    <citation type="submission" date="2018-04" db="EMBL/GenBank/DDBJ databases">
        <authorList>
            <person name="Sheh A."/>
            <person name="Shen Z."/>
            <person name="Mannion A.J."/>
            <person name="Fox J.G."/>
        </authorList>
    </citation>
    <scope>NUCLEOTIDE SEQUENCE</scope>
    <source>
        <strain evidence="10">MIT 97-6194</strain>
    </source>
</reference>
<evidence type="ECO:0000256" key="2">
    <source>
        <dbReference type="ARBA" id="ARBA00022475"/>
    </source>
</evidence>
<protein>
    <submittedName>
        <fullName evidence="10">Threonine/serine exporter</fullName>
    </submittedName>
</protein>
<evidence type="ECO:0000256" key="7">
    <source>
        <dbReference type="SAM" id="Phobius"/>
    </source>
</evidence>
<dbReference type="GO" id="GO:0015744">
    <property type="term" value="P:succinate transport"/>
    <property type="evidence" value="ECO:0007669"/>
    <property type="project" value="TreeGrafter"/>
</dbReference>
<evidence type="ECO:0000256" key="1">
    <source>
        <dbReference type="ARBA" id="ARBA00004651"/>
    </source>
</evidence>
<evidence type="ECO:0000313" key="11">
    <source>
        <dbReference type="Proteomes" id="UP000029714"/>
    </source>
</evidence>
<evidence type="ECO:0000256" key="3">
    <source>
        <dbReference type="ARBA" id="ARBA00022692"/>
    </source>
</evidence>
<evidence type="ECO:0000256" key="5">
    <source>
        <dbReference type="ARBA" id="ARBA00023136"/>
    </source>
</evidence>
<dbReference type="AlphaFoldDB" id="A0A347VT52"/>
<feature type="transmembrane region" description="Helical" evidence="7">
    <location>
        <begin position="220"/>
        <end position="240"/>
    </location>
</feature>
<dbReference type="PANTHER" id="PTHR34390">
    <property type="entry name" value="UPF0442 PROTEIN YJJB-RELATED"/>
    <property type="match status" value="1"/>
</dbReference>
<feature type="domain" description="Threonine/serine exporter-like N-terminal" evidence="8">
    <location>
        <begin position="91"/>
        <end position="330"/>
    </location>
</feature>
<dbReference type="Pfam" id="PF06738">
    <property type="entry name" value="ThrE"/>
    <property type="match status" value="1"/>
</dbReference>